<reference evidence="2" key="1">
    <citation type="submission" date="2022-04" db="EMBL/GenBank/DDBJ databases">
        <title>Whole genome sequence of Sphaerotilus sp. FB-5.</title>
        <authorList>
            <person name="Takeda M."/>
            <person name="Narihara S."/>
            <person name="Akimoto M."/>
            <person name="Akimoto R."/>
            <person name="Nishiyashiki S."/>
            <person name="Murakami T."/>
        </authorList>
    </citation>
    <scope>NUCLEOTIDE SEQUENCE</scope>
    <source>
        <strain evidence="2">FB-5</strain>
    </source>
</reference>
<feature type="chain" id="PRO_5045474482" description="Transporter" evidence="1">
    <location>
        <begin position="31"/>
        <end position="240"/>
    </location>
</feature>
<name>A0ABM7YMF7_9BURK</name>
<protein>
    <recommendedName>
        <fullName evidence="4">Transporter</fullName>
    </recommendedName>
</protein>
<keyword evidence="1" id="KW-0732">Signal</keyword>
<keyword evidence="3" id="KW-1185">Reference proteome</keyword>
<feature type="signal peptide" evidence="1">
    <location>
        <begin position="1"/>
        <end position="30"/>
    </location>
</feature>
<dbReference type="Proteomes" id="UP001057498">
    <property type="component" value="Chromosome"/>
</dbReference>
<evidence type="ECO:0000313" key="2">
    <source>
        <dbReference type="EMBL" id="BDI05655.1"/>
    </source>
</evidence>
<accession>A0ABM7YMF7</accession>
<dbReference type="EMBL" id="AP025730">
    <property type="protein sequence ID" value="BDI05655.1"/>
    <property type="molecule type" value="Genomic_DNA"/>
</dbReference>
<sequence length="240" mass="25245">MRCSLPDSSRLSRLCLVLLPSVLWALPVQAGRPLGTDDAGTAGARTCQVETWFESSQDLRAWTVSPACGLGDAVELGLEFSRPSPGVVAGERHSLGVALKWVDPGWKLGEVQFGLKAHGGTARQLAGGWAAGGRGLLGLASIGLPQQFTLHVNLGDEYDRDARRHRAVAQAALAWQPAPAWLLFGEAQAVRGTGGAQQTLGLRHWLLADTLGLDVTGGRTAGAPGSTVWTVGMGWYGIGY</sequence>
<evidence type="ECO:0000256" key="1">
    <source>
        <dbReference type="SAM" id="SignalP"/>
    </source>
</evidence>
<evidence type="ECO:0000313" key="3">
    <source>
        <dbReference type="Proteomes" id="UP001057498"/>
    </source>
</evidence>
<gene>
    <name evidence="2" type="ORF">CATMQ487_26250</name>
</gene>
<proteinExistence type="predicted"/>
<evidence type="ECO:0008006" key="4">
    <source>
        <dbReference type="Google" id="ProtNLM"/>
    </source>
</evidence>
<organism evidence="2 3">
    <name type="scientific">Sphaerotilus microaerophilus</name>
    <dbReference type="NCBI Taxonomy" id="2914710"/>
    <lineage>
        <taxon>Bacteria</taxon>
        <taxon>Pseudomonadati</taxon>
        <taxon>Pseudomonadota</taxon>
        <taxon>Betaproteobacteria</taxon>
        <taxon>Burkholderiales</taxon>
        <taxon>Sphaerotilaceae</taxon>
        <taxon>Sphaerotilus</taxon>
    </lineage>
</organism>